<dbReference type="AlphaFoldDB" id="A0A418YHV9"/>
<dbReference type="Pfam" id="PF00990">
    <property type="entry name" value="GGDEF"/>
    <property type="match status" value="1"/>
</dbReference>
<evidence type="ECO:0000313" key="4">
    <source>
        <dbReference type="EMBL" id="RJG49968.1"/>
    </source>
</evidence>
<dbReference type="PROSITE" id="PS50887">
    <property type="entry name" value="GGDEF"/>
    <property type="match status" value="1"/>
</dbReference>
<dbReference type="PANTHER" id="PTHR33121">
    <property type="entry name" value="CYCLIC DI-GMP PHOSPHODIESTERASE PDEF"/>
    <property type="match status" value="1"/>
</dbReference>
<organism evidence="4 5">
    <name type="scientific">Motilimonas pumila</name>
    <dbReference type="NCBI Taxonomy" id="2303987"/>
    <lineage>
        <taxon>Bacteria</taxon>
        <taxon>Pseudomonadati</taxon>
        <taxon>Pseudomonadota</taxon>
        <taxon>Gammaproteobacteria</taxon>
        <taxon>Alteromonadales</taxon>
        <taxon>Alteromonadales genera incertae sedis</taxon>
        <taxon>Motilimonas</taxon>
    </lineage>
</organism>
<sequence>MKFTNQYIAFICLSVIVSVSAVILGGAFTFRELALKHQEIKVGAVIEVVDKQLSANNGRPEFAAWLPNLLRAQAIVKMEVANDNGTIYRFHTVAEEDELSSQLSHYKFYLQSHPGFFVKVAVDPPFKHLKFDIASMSGLIIGLILVVVALSVSLRWLKKQLKGSEKLERRAQFILSGQVKKYAHRDNNEWPLSAAKAIDELIEQLADAKQERSRFDTYIRANAFVDEKTSLANRLAFENRLDVSLRDESVTTGAVMLVDLAGLEEVNHTLGTVQGDEILNQVATIVKNFGLKFNGSFFARYAGAQFAILFPQVSLKETKDIANQICKVIDKVHLPESIDIEDFYYVGVTNFIMGDQASSVIDDADKAARAARLEGASGWYMFDQENITPDVAKGSIRWRSLLRHTLDHNGLILFLQPVFSAIDGRECGHEVVTRIRDEKGKLVNAGEFQPMAEKVGMTLEIDRAMTEKALGLLRQRGELSSPMSLNLCASSICNKEFRLWLRYELMQLPKLLLNKLMIELPEEHVSRYQQDLLPALQAIKMLGCKLAVDHAGQDVISMQYIKECEIDVLKLHPSLVREIEQRQVNQIAIRSLMGACADSQVQVIAVGVENAAEWDYLKRLGVHAGQGYFFSPPKEVLS</sequence>
<feature type="transmembrane region" description="Helical" evidence="1">
    <location>
        <begin position="133"/>
        <end position="157"/>
    </location>
</feature>
<dbReference type="InterPro" id="IPR029787">
    <property type="entry name" value="Nucleotide_cyclase"/>
</dbReference>
<evidence type="ECO:0000313" key="5">
    <source>
        <dbReference type="Proteomes" id="UP000283255"/>
    </source>
</evidence>
<feature type="domain" description="GGDEF" evidence="3">
    <location>
        <begin position="251"/>
        <end position="384"/>
    </location>
</feature>
<reference evidence="4 5" key="2">
    <citation type="submission" date="2019-01" db="EMBL/GenBank/DDBJ databases">
        <title>Motilimonas pumilus sp. nov., isolated from the gut of sea cucumber (Apostichopus japonicus).</title>
        <authorList>
            <person name="Wang F.-Q."/>
            <person name="Ren L.-H."/>
            <person name="Lin Y.-W."/>
            <person name="Sun G.-H."/>
            <person name="Du Z.-J."/>
            <person name="Zhao J.-X."/>
            <person name="Liu X.-J."/>
            <person name="Liu L.-J."/>
        </authorList>
    </citation>
    <scope>NUCLEOTIDE SEQUENCE [LARGE SCALE GENOMIC DNA]</scope>
    <source>
        <strain evidence="4 5">PLHSC7-2</strain>
    </source>
</reference>
<keyword evidence="1" id="KW-1133">Transmembrane helix</keyword>
<dbReference type="InterPro" id="IPR033423">
    <property type="entry name" value="GAPES4"/>
</dbReference>
<dbReference type="Proteomes" id="UP000283255">
    <property type="component" value="Unassembled WGS sequence"/>
</dbReference>
<evidence type="ECO:0000256" key="1">
    <source>
        <dbReference type="SAM" id="Phobius"/>
    </source>
</evidence>
<keyword evidence="5" id="KW-1185">Reference proteome</keyword>
<dbReference type="InterPro" id="IPR000160">
    <property type="entry name" value="GGDEF_dom"/>
</dbReference>
<dbReference type="Gene3D" id="3.30.70.270">
    <property type="match status" value="1"/>
</dbReference>
<accession>A0A418YHV9</accession>
<reference evidence="4 5" key="1">
    <citation type="submission" date="2018-09" db="EMBL/GenBank/DDBJ databases">
        <authorList>
            <person name="Wang F."/>
        </authorList>
    </citation>
    <scope>NUCLEOTIDE SEQUENCE [LARGE SCALE GENOMIC DNA]</scope>
    <source>
        <strain evidence="4 5">PLHSC7-2</strain>
    </source>
</reference>
<keyword evidence="1" id="KW-0812">Transmembrane</keyword>
<name>A0A418YHV9_9GAMM</name>
<dbReference type="PROSITE" id="PS50883">
    <property type="entry name" value="EAL"/>
    <property type="match status" value="1"/>
</dbReference>
<dbReference type="SMART" id="SM00052">
    <property type="entry name" value="EAL"/>
    <property type="match status" value="1"/>
</dbReference>
<dbReference type="InterPro" id="IPR001633">
    <property type="entry name" value="EAL_dom"/>
</dbReference>
<dbReference type="Pfam" id="PF17157">
    <property type="entry name" value="GAPES4"/>
    <property type="match status" value="1"/>
</dbReference>
<dbReference type="SUPFAM" id="SSF55073">
    <property type="entry name" value="Nucleotide cyclase"/>
    <property type="match status" value="1"/>
</dbReference>
<feature type="domain" description="EAL" evidence="2">
    <location>
        <begin position="395"/>
        <end position="638"/>
    </location>
</feature>
<dbReference type="Pfam" id="PF00563">
    <property type="entry name" value="EAL"/>
    <property type="match status" value="1"/>
</dbReference>
<dbReference type="EMBL" id="QZCH01000003">
    <property type="protein sequence ID" value="RJG49968.1"/>
    <property type="molecule type" value="Genomic_DNA"/>
</dbReference>
<feature type="transmembrane region" description="Helical" evidence="1">
    <location>
        <begin position="7"/>
        <end position="28"/>
    </location>
</feature>
<dbReference type="PANTHER" id="PTHR33121:SF32">
    <property type="entry name" value="RNASE E SPECIFICITY FACTOR CSRD"/>
    <property type="match status" value="1"/>
</dbReference>
<evidence type="ECO:0000259" key="2">
    <source>
        <dbReference type="PROSITE" id="PS50883"/>
    </source>
</evidence>
<evidence type="ECO:0000259" key="3">
    <source>
        <dbReference type="PROSITE" id="PS50887"/>
    </source>
</evidence>
<proteinExistence type="predicted"/>
<dbReference type="Gene3D" id="3.20.20.450">
    <property type="entry name" value="EAL domain"/>
    <property type="match status" value="1"/>
</dbReference>
<gene>
    <name evidence="4" type="primary">csrD</name>
    <name evidence="4" type="ORF">D1Z90_04805</name>
</gene>
<dbReference type="SMART" id="SM00267">
    <property type="entry name" value="GGDEF"/>
    <property type="match status" value="1"/>
</dbReference>
<protein>
    <submittedName>
        <fullName evidence="4">RNase E specificity factor CsrD</fullName>
    </submittedName>
</protein>
<dbReference type="InterPro" id="IPR035919">
    <property type="entry name" value="EAL_sf"/>
</dbReference>
<dbReference type="SUPFAM" id="SSF141868">
    <property type="entry name" value="EAL domain-like"/>
    <property type="match status" value="1"/>
</dbReference>
<dbReference type="InterPro" id="IPR043128">
    <property type="entry name" value="Rev_trsase/Diguanyl_cyclase"/>
</dbReference>
<dbReference type="OrthoDB" id="5894408at2"/>
<dbReference type="InterPro" id="IPR050706">
    <property type="entry name" value="Cyclic-di-GMP_PDE-like"/>
</dbReference>
<dbReference type="NCBIfam" id="TIGR00254">
    <property type="entry name" value="GGDEF"/>
    <property type="match status" value="1"/>
</dbReference>
<dbReference type="RefSeq" id="WP_119909614.1">
    <property type="nucleotide sequence ID" value="NZ_QZCH01000003.1"/>
</dbReference>
<dbReference type="GO" id="GO:0071111">
    <property type="term" value="F:cyclic-guanylate-specific phosphodiesterase activity"/>
    <property type="evidence" value="ECO:0007669"/>
    <property type="project" value="InterPro"/>
</dbReference>
<dbReference type="CDD" id="cd01948">
    <property type="entry name" value="EAL"/>
    <property type="match status" value="1"/>
</dbReference>
<keyword evidence="1" id="KW-0472">Membrane</keyword>
<comment type="caution">
    <text evidence="4">The sequence shown here is derived from an EMBL/GenBank/DDBJ whole genome shotgun (WGS) entry which is preliminary data.</text>
</comment>